<dbReference type="InterPro" id="IPR018076">
    <property type="entry name" value="T2SS_GspF_dom"/>
</dbReference>
<evidence type="ECO:0000256" key="5">
    <source>
        <dbReference type="ARBA" id="ARBA00023136"/>
    </source>
</evidence>
<proteinExistence type="predicted"/>
<evidence type="ECO:0000256" key="3">
    <source>
        <dbReference type="ARBA" id="ARBA00022692"/>
    </source>
</evidence>
<evidence type="ECO:0000256" key="2">
    <source>
        <dbReference type="ARBA" id="ARBA00022475"/>
    </source>
</evidence>
<gene>
    <name evidence="8" type="ORF">KUO17_12780</name>
</gene>
<organism evidence="8 9">
    <name type="scientific">Pseudomonas aegrilactucae</name>
    <dbReference type="NCBI Taxonomy" id="2854028"/>
    <lineage>
        <taxon>Bacteria</taxon>
        <taxon>Pseudomonadati</taxon>
        <taxon>Pseudomonadota</taxon>
        <taxon>Gammaproteobacteria</taxon>
        <taxon>Pseudomonadales</taxon>
        <taxon>Pseudomonadaceae</taxon>
        <taxon>Pseudomonas</taxon>
    </lineage>
</organism>
<feature type="transmembrane region" description="Helical" evidence="6">
    <location>
        <begin position="109"/>
        <end position="133"/>
    </location>
</feature>
<evidence type="ECO:0000313" key="8">
    <source>
        <dbReference type="EMBL" id="MBV6287890.1"/>
    </source>
</evidence>
<keyword evidence="4 6" id="KW-1133">Transmembrane helix</keyword>
<accession>A0A9Q2XKA1</accession>
<dbReference type="GO" id="GO:0005886">
    <property type="term" value="C:plasma membrane"/>
    <property type="evidence" value="ECO:0007669"/>
    <property type="project" value="UniProtKB-SubCell"/>
</dbReference>
<feature type="transmembrane region" description="Helical" evidence="6">
    <location>
        <begin position="294"/>
        <end position="317"/>
    </location>
</feature>
<comment type="subcellular location">
    <subcellularLocation>
        <location evidence="1">Cell membrane</location>
        <topology evidence="1">Multi-pass membrane protein</topology>
    </subcellularLocation>
</comment>
<name>A0A9Q2XKA1_9PSED</name>
<evidence type="ECO:0000259" key="7">
    <source>
        <dbReference type="Pfam" id="PF00482"/>
    </source>
</evidence>
<feature type="transmembrane region" description="Helical" evidence="6">
    <location>
        <begin position="139"/>
        <end position="162"/>
    </location>
</feature>
<dbReference type="Pfam" id="PF00482">
    <property type="entry name" value="T2SSF"/>
    <property type="match status" value="1"/>
</dbReference>
<reference evidence="8" key="2">
    <citation type="journal article" date="2023" name="Plant Pathol.">
        <title>Dismantling and reorganizing Pseudomonas marginalis sensu#lato.</title>
        <authorList>
            <person name="Sawada H."/>
            <person name="Fujikawa T."/>
            <person name="Satou M."/>
        </authorList>
    </citation>
    <scope>NUCLEOTIDE SEQUENCE</scope>
    <source>
        <strain evidence="8">MAFF 301350</strain>
    </source>
</reference>
<reference evidence="8" key="1">
    <citation type="journal article" date="2022" name="Int. J. Syst. Evol. Microbiol.">
        <title>Pseudomonas aegrilactucae sp. nov. and Pseudomonas morbosilactucae sp. nov., pathogens causing bacterial rot of lettuce in Japan.</title>
        <authorList>
            <person name="Sawada H."/>
            <person name="Fujikawa T."/>
            <person name="Satou M."/>
        </authorList>
    </citation>
    <scope>NUCLEOTIDE SEQUENCE</scope>
    <source>
        <strain evidence="8">MAFF 301350</strain>
    </source>
</reference>
<comment type="caution">
    <text evidence="8">The sequence shown here is derived from an EMBL/GenBank/DDBJ whole genome shotgun (WGS) entry which is preliminary data.</text>
</comment>
<evidence type="ECO:0000256" key="6">
    <source>
        <dbReference type="SAM" id="Phobius"/>
    </source>
</evidence>
<dbReference type="EMBL" id="JAHTBI010000043">
    <property type="protein sequence ID" value="MBV6287890.1"/>
    <property type="molecule type" value="Genomic_DNA"/>
</dbReference>
<protein>
    <submittedName>
        <fullName evidence="8">Type II secretion system F family protein</fullName>
    </submittedName>
</protein>
<evidence type="ECO:0000256" key="1">
    <source>
        <dbReference type="ARBA" id="ARBA00004651"/>
    </source>
</evidence>
<dbReference type="PANTHER" id="PTHR35007">
    <property type="entry name" value="INTEGRAL MEMBRANE PROTEIN-RELATED"/>
    <property type="match status" value="1"/>
</dbReference>
<keyword evidence="5 6" id="KW-0472">Membrane</keyword>
<keyword evidence="9" id="KW-1185">Reference proteome</keyword>
<feature type="domain" description="Type II secretion system protein GspF" evidence="7">
    <location>
        <begin position="181"/>
        <end position="308"/>
    </location>
</feature>
<dbReference type="PANTHER" id="PTHR35007:SF2">
    <property type="entry name" value="PILUS ASSEMBLE PROTEIN"/>
    <property type="match status" value="1"/>
</dbReference>
<dbReference type="RefSeq" id="WP_217975919.1">
    <property type="nucleotide sequence ID" value="NZ_JAHTBI010000043.1"/>
</dbReference>
<keyword evidence="2" id="KW-1003">Cell membrane</keyword>
<evidence type="ECO:0000313" key="9">
    <source>
        <dbReference type="Proteomes" id="UP001106592"/>
    </source>
</evidence>
<dbReference type="Proteomes" id="UP001106592">
    <property type="component" value="Unassembled WGS sequence"/>
</dbReference>
<keyword evidence="3 6" id="KW-0812">Transmembrane</keyword>
<dbReference type="AlphaFoldDB" id="A0A9Q2XKA1"/>
<evidence type="ECO:0000256" key="4">
    <source>
        <dbReference type="ARBA" id="ARBA00022989"/>
    </source>
</evidence>
<feature type="transmembrane region" description="Helical" evidence="6">
    <location>
        <begin position="12"/>
        <end position="30"/>
    </location>
</feature>
<sequence>MNTLLTDPYVHLALGLLLCGLGIGLIGLYRQQQRPTLSLRLTAPGAVRPGTGAAANNDILRQQGLQLPARLLALSQALARTGEGMAGTASDRAKLLRLLSMAGFRQAEALGLLMVGKYLLGLLLVVVAVFGGLESGSRLGLNGVAAGLIALFVGTTLPELWLKLRAARRGGRLERSLPDALDLMVICAEAGLPLGRVLQVVSKEMALSAQEMADELRYTCAELQLLSDRAKALLNLAERTGVAGIETMVSTLIQAERYGTPLSQALRTISDESRKTLILTLEERAGKLPAQLSVPLMTLILPPIIAMMGAPAMVRIVRLLAPN</sequence>